<feature type="compositionally biased region" description="Polar residues" evidence="1">
    <location>
        <begin position="95"/>
        <end position="105"/>
    </location>
</feature>
<organism evidence="2">
    <name type="scientific">Cacopsylla melanoneura</name>
    <dbReference type="NCBI Taxonomy" id="428564"/>
    <lineage>
        <taxon>Eukaryota</taxon>
        <taxon>Metazoa</taxon>
        <taxon>Ecdysozoa</taxon>
        <taxon>Arthropoda</taxon>
        <taxon>Hexapoda</taxon>
        <taxon>Insecta</taxon>
        <taxon>Pterygota</taxon>
        <taxon>Neoptera</taxon>
        <taxon>Paraneoptera</taxon>
        <taxon>Hemiptera</taxon>
        <taxon>Sternorrhyncha</taxon>
        <taxon>Psylloidea</taxon>
        <taxon>Psyllidae</taxon>
        <taxon>Psyllinae</taxon>
        <taxon>Cacopsylla</taxon>
    </lineage>
</organism>
<proteinExistence type="predicted"/>
<evidence type="ECO:0000256" key="1">
    <source>
        <dbReference type="SAM" id="MobiDB-lite"/>
    </source>
</evidence>
<protein>
    <submittedName>
        <fullName evidence="2">Uncharacterized protein</fullName>
    </submittedName>
</protein>
<reference evidence="2" key="1">
    <citation type="submission" date="2021-05" db="EMBL/GenBank/DDBJ databases">
        <authorList>
            <person name="Alioto T."/>
            <person name="Alioto T."/>
            <person name="Gomez Garrido J."/>
        </authorList>
    </citation>
    <scope>NUCLEOTIDE SEQUENCE</scope>
</reference>
<feature type="region of interest" description="Disordered" evidence="1">
    <location>
        <begin position="84"/>
        <end position="105"/>
    </location>
</feature>
<dbReference type="AlphaFoldDB" id="A0A8D8M8A9"/>
<name>A0A8D8M8A9_9HEMI</name>
<dbReference type="EMBL" id="HBUF01056314">
    <property type="protein sequence ID" value="CAG6624065.1"/>
    <property type="molecule type" value="Transcribed_RNA"/>
</dbReference>
<evidence type="ECO:0000313" key="2">
    <source>
        <dbReference type="EMBL" id="CAG6624065.1"/>
    </source>
</evidence>
<sequence length="105" mass="12008">MLSGARADSQRWSTGGSRIGPVCSWRMNWRLRVSQKNCQTRTRILSAPARGRQVSSISCENSAAPYTRRPTRCSERHAHFARPVERRGPGHIRRSTFSSWPTRIK</sequence>
<accession>A0A8D8M8A9</accession>